<proteinExistence type="predicted"/>
<dbReference type="EnsemblMetazoa" id="CLYHEMT009151.4">
    <property type="protein sequence ID" value="CLYHEMP009151.4"/>
    <property type="gene ID" value="CLYHEMG009151"/>
</dbReference>
<name>A0A7M5V821_9CNID</name>
<keyword evidence="3" id="KW-1185">Reference proteome</keyword>
<accession>A0A7M5V821</accession>
<reference evidence="2" key="1">
    <citation type="submission" date="2021-01" db="UniProtKB">
        <authorList>
            <consortium name="EnsemblMetazoa"/>
        </authorList>
    </citation>
    <scope>IDENTIFICATION</scope>
</reference>
<evidence type="ECO:0000256" key="1">
    <source>
        <dbReference type="SAM" id="Phobius"/>
    </source>
</evidence>
<dbReference type="AlphaFoldDB" id="A0A7M5V821"/>
<feature type="transmembrane region" description="Helical" evidence="1">
    <location>
        <begin position="12"/>
        <end position="33"/>
    </location>
</feature>
<evidence type="ECO:0000313" key="2">
    <source>
        <dbReference type="EnsemblMetazoa" id="CLYHEMP009151.4"/>
    </source>
</evidence>
<keyword evidence="1" id="KW-1133">Transmembrane helix</keyword>
<dbReference type="OrthoDB" id="6262491at2759"/>
<keyword evidence="1" id="KW-0812">Transmembrane</keyword>
<dbReference type="Proteomes" id="UP000594262">
    <property type="component" value="Unplaced"/>
</dbReference>
<sequence length="243" mass="27928">FSNFKRRSKMYAWPTALLLLLGQLCIIVCYVSYEITNLVSSSLEESEEIKGPRSITECVMRCQRKTKEGFYTNDNKCFCHNGVVENQGDTSGVSTKENELNNEDKSIIVLHPYRLDFTLEIWVEWDGSGIYETYGQIYLNIGNFNHNIDMWHVPSSNYIRVPNQVSYFASHSHTFQESEVFAYLGNITAHGDVWEFDSGDDDHIATPDGDVFQMKEILNQNITRHYPGSGSYIEISLKVTKLY</sequence>
<organism evidence="2 3">
    <name type="scientific">Clytia hemisphaerica</name>
    <dbReference type="NCBI Taxonomy" id="252671"/>
    <lineage>
        <taxon>Eukaryota</taxon>
        <taxon>Metazoa</taxon>
        <taxon>Cnidaria</taxon>
        <taxon>Hydrozoa</taxon>
        <taxon>Hydroidolina</taxon>
        <taxon>Leptothecata</taxon>
        <taxon>Obeliida</taxon>
        <taxon>Clytiidae</taxon>
        <taxon>Clytia</taxon>
    </lineage>
</organism>
<protein>
    <submittedName>
        <fullName evidence="2">Uncharacterized protein</fullName>
    </submittedName>
</protein>
<keyword evidence="1" id="KW-0472">Membrane</keyword>
<evidence type="ECO:0000313" key="3">
    <source>
        <dbReference type="Proteomes" id="UP000594262"/>
    </source>
</evidence>